<evidence type="ECO:0008006" key="4">
    <source>
        <dbReference type="Google" id="ProtNLM"/>
    </source>
</evidence>
<proteinExistence type="predicted"/>
<feature type="chain" id="PRO_5009213406" description="Lipoprotein" evidence="1">
    <location>
        <begin position="24"/>
        <end position="136"/>
    </location>
</feature>
<dbReference type="AlphaFoldDB" id="A0A1E8E078"/>
<feature type="signal peptide" evidence="1">
    <location>
        <begin position="1"/>
        <end position="23"/>
    </location>
</feature>
<keyword evidence="1" id="KW-0732">Signal</keyword>
<evidence type="ECO:0000313" key="3">
    <source>
        <dbReference type="Proteomes" id="UP000186931"/>
    </source>
</evidence>
<evidence type="ECO:0000256" key="1">
    <source>
        <dbReference type="SAM" id="SignalP"/>
    </source>
</evidence>
<reference evidence="2 3" key="1">
    <citation type="submission" date="2016-10" db="EMBL/GenBank/DDBJ databases">
        <title>Genome of airborne Acinetobacter sp. 5-2Ac02 in the hospital environment: Species near to Acinetobacter towneri.</title>
        <authorList>
            <person name="Barbosa B."/>
            <person name="Fernandez-Garcia L."/>
            <person name="Gato E."/>
            <person name="Leao R."/>
            <person name="Albano R."/>
            <person name="Fernandez B."/>
            <person name="Fernandez-Cuenca F."/>
            <person name="Marques E."/>
            <person name="Tomas M."/>
        </authorList>
    </citation>
    <scope>NUCLEOTIDE SEQUENCE [LARGE SCALE GENOMIC DNA]</scope>
    <source>
        <strain evidence="2 3">5-2Ac02</strain>
    </source>
</reference>
<name>A0A1E8E078_9GAMM</name>
<gene>
    <name evidence="2" type="ORF">BJN41_12430</name>
</gene>
<dbReference type="RefSeq" id="WP_070155354.1">
    <property type="nucleotide sequence ID" value="NZ_MKQS01000025.1"/>
</dbReference>
<organism evidence="2 3">
    <name type="scientific">Acinetobacter towneri</name>
    <dbReference type="NCBI Taxonomy" id="202956"/>
    <lineage>
        <taxon>Bacteria</taxon>
        <taxon>Pseudomonadati</taxon>
        <taxon>Pseudomonadota</taxon>
        <taxon>Gammaproteobacteria</taxon>
        <taxon>Moraxellales</taxon>
        <taxon>Moraxellaceae</taxon>
        <taxon>Acinetobacter</taxon>
    </lineage>
</organism>
<evidence type="ECO:0000313" key="2">
    <source>
        <dbReference type="EMBL" id="OFE42778.1"/>
    </source>
</evidence>
<dbReference type="Proteomes" id="UP000186931">
    <property type="component" value="Unassembled WGS sequence"/>
</dbReference>
<protein>
    <recommendedName>
        <fullName evidence="4">Lipoprotein</fullName>
    </recommendedName>
</protein>
<dbReference type="EMBL" id="MKQS01000025">
    <property type="protein sequence ID" value="OFE42778.1"/>
    <property type="molecule type" value="Genomic_DNA"/>
</dbReference>
<comment type="caution">
    <text evidence="2">The sequence shown here is derived from an EMBL/GenBank/DDBJ whole genome shotgun (WGS) entry which is preliminary data.</text>
</comment>
<sequence length="136" mass="14895">MLFRSCVTMIIASILGIPLSACSSHPPHSALSRDAYLQQFVGQSSAYILTHLQLSQIGYQQVGTVEHTKQTLRYQVIRPVRIPIPMAQHPTTGIGAVPLNTGIPSHESYDLALSCYIIFHLEQNIATSVSYSGQLC</sequence>
<accession>A0A1E8E078</accession>